<dbReference type="HOGENOM" id="CLU_2559910_0_0_1"/>
<organism evidence="1 2">
    <name type="scientific">Phaeoacremonium minimum (strain UCR-PA7)</name>
    <name type="common">Esca disease fungus</name>
    <name type="synonym">Togninia minima</name>
    <dbReference type="NCBI Taxonomy" id="1286976"/>
    <lineage>
        <taxon>Eukaryota</taxon>
        <taxon>Fungi</taxon>
        <taxon>Dikarya</taxon>
        <taxon>Ascomycota</taxon>
        <taxon>Pezizomycotina</taxon>
        <taxon>Sordariomycetes</taxon>
        <taxon>Sordariomycetidae</taxon>
        <taxon>Togniniales</taxon>
        <taxon>Togniniaceae</taxon>
        <taxon>Phaeoacremonium</taxon>
    </lineage>
</organism>
<dbReference type="RefSeq" id="XP_007918515.1">
    <property type="nucleotide sequence ID" value="XM_007920324.1"/>
</dbReference>
<dbReference type="EMBL" id="KB933324">
    <property type="protein sequence ID" value="EON96697.1"/>
    <property type="molecule type" value="Genomic_DNA"/>
</dbReference>
<protein>
    <submittedName>
        <fullName evidence="1">Uncharacterized protein</fullName>
    </submittedName>
</protein>
<keyword evidence="2" id="KW-1185">Reference proteome</keyword>
<evidence type="ECO:0000313" key="1">
    <source>
        <dbReference type="EMBL" id="EON96697.1"/>
    </source>
</evidence>
<sequence length="82" mass="8989">MFCNYPHRVTHEQSINNGIDVPGAVGVEELQGVDLFQDIAESIGSIKVKTIPLINTDDLDGHYAFRLGVSCFIHTTEAPFAD</sequence>
<dbReference type="AlphaFoldDB" id="R8BBN7"/>
<reference evidence="2" key="1">
    <citation type="journal article" date="2013" name="Genome Announc.">
        <title>Draft genome sequence of the ascomycete Phaeoacremonium aleophilum strain UCR-PA7, a causal agent of the esca disease complex in grapevines.</title>
        <authorList>
            <person name="Blanco-Ulate B."/>
            <person name="Rolshausen P."/>
            <person name="Cantu D."/>
        </authorList>
    </citation>
    <scope>NUCLEOTIDE SEQUENCE [LARGE SCALE GENOMIC DNA]</scope>
    <source>
        <strain evidence="2">UCR-PA7</strain>
    </source>
</reference>
<gene>
    <name evidence="1" type="ORF">UCRPA7_7802</name>
</gene>
<proteinExistence type="predicted"/>
<name>R8BBN7_PHAM7</name>
<dbReference type="KEGG" id="tmn:UCRPA7_7802"/>
<evidence type="ECO:0000313" key="2">
    <source>
        <dbReference type="Proteomes" id="UP000014074"/>
    </source>
</evidence>
<accession>R8BBN7</accession>
<dbReference type="GeneID" id="19328593"/>
<dbReference type="Proteomes" id="UP000014074">
    <property type="component" value="Unassembled WGS sequence"/>
</dbReference>